<feature type="domain" description="HTH tetR-type" evidence="6">
    <location>
        <begin position="3"/>
        <end position="63"/>
    </location>
</feature>
<feature type="DNA-binding region" description="H-T-H motif" evidence="5">
    <location>
        <begin position="26"/>
        <end position="45"/>
    </location>
</feature>
<dbReference type="InterPro" id="IPR009057">
    <property type="entry name" value="Homeodomain-like_sf"/>
</dbReference>
<keyword evidence="8" id="KW-1185">Reference proteome</keyword>
<protein>
    <submittedName>
        <fullName evidence="7">Transcriptional regulator, TetR family</fullName>
    </submittedName>
</protein>
<evidence type="ECO:0000256" key="5">
    <source>
        <dbReference type="PROSITE-ProRule" id="PRU00335"/>
    </source>
</evidence>
<dbReference type="STRING" id="1202768.SAMN05216285_4040"/>
<reference evidence="8" key="1">
    <citation type="submission" date="2016-10" db="EMBL/GenBank/DDBJ databases">
        <authorList>
            <person name="Varghese N."/>
        </authorList>
    </citation>
    <scope>NUCLEOTIDE SEQUENCE [LARGE SCALE GENOMIC DNA]</scope>
    <source>
        <strain evidence="8">CGMCC 1.12284</strain>
    </source>
</reference>
<keyword evidence="1" id="KW-0678">Repressor</keyword>
<evidence type="ECO:0000313" key="7">
    <source>
        <dbReference type="EMBL" id="SEW31718.1"/>
    </source>
</evidence>
<evidence type="ECO:0000259" key="6">
    <source>
        <dbReference type="PROSITE" id="PS50977"/>
    </source>
</evidence>
<evidence type="ECO:0000256" key="2">
    <source>
        <dbReference type="ARBA" id="ARBA00023015"/>
    </source>
</evidence>
<organism evidence="7 8">
    <name type="scientific">Natrinema salifodinae</name>
    <dbReference type="NCBI Taxonomy" id="1202768"/>
    <lineage>
        <taxon>Archaea</taxon>
        <taxon>Methanobacteriati</taxon>
        <taxon>Methanobacteriota</taxon>
        <taxon>Stenosarchaea group</taxon>
        <taxon>Halobacteria</taxon>
        <taxon>Halobacteriales</taxon>
        <taxon>Natrialbaceae</taxon>
        <taxon>Natrinema</taxon>
    </lineage>
</organism>
<dbReference type="SUPFAM" id="SSF46689">
    <property type="entry name" value="Homeodomain-like"/>
    <property type="match status" value="1"/>
</dbReference>
<dbReference type="SUPFAM" id="SSF48498">
    <property type="entry name" value="Tetracyclin repressor-like, C-terminal domain"/>
    <property type="match status" value="1"/>
</dbReference>
<keyword evidence="3 5" id="KW-0238">DNA-binding</keyword>
<dbReference type="InterPro" id="IPR039538">
    <property type="entry name" value="BetI_C"/>
</dbReference>
<evidence type="ECO:0000256" key="4">
    <source>
        <dbReference type="ARBA" id="ARBA00023163"/>
    </source>
</evidence>
<dbReference type="InterPro" id="IPR050109">
    <property type="entry name" value="HTH-type_TetR-like_transc_reg"/>
</dbReference>
<proteinExistence type="predicted"/>
<dbReference type="Pfam" id="PF00440">
    <property type="entry name" value="TetR_N"/>
    <property type="match status" value="1"/>
</dbReference>
<dbReference type="PROSITE" id="PS50977">
    <property type="entry name" value="HTH_TETR_2"/>
    <property type="match status" value="1"/>
</dbReference>
<dbReference type="PANTHER" id="PTHR30055:SF234">
    <property type="entry name" value="HTH-TYPE TRANSCRIPTIONAL REGULATOR BETI"/>
    <property type="match status" value="1"/>
</dbReference>
<dbReference type="Pfam" id="PF13977">
    <property type="entry name" value="TetR_C_6"/>
    <property type="match status" value="1"/>
</dbReference>
<dbReference type="OrthoDB" id="135877at2157"/>
<dbReference type="Gene3D" id="1.10.357.10">
    <property type="entry name" value="Tetracycline Repressor, domain 2"/>
    <property type="match status" value="1"/>
</dbReference>
<dbReference type="EMBL" id="FOIS01000005">
    <property type="protein sequence ID" value="SEW31718.1"/>
    <property type="molecule type" value="Genomic_DNA"/>
</dbReference>
<gene>
    <name evidence="7" type="ORF">SAMN05216285_4040</name>
</gene>
<dbReference type="Proteomes" id="UP000183275">
    <property type="component" value="Unassembled WGS sequence"/>
</dbReference>
<evidence type="ECO:0000313" key="8">
    <source>
        <dbReference type="Proteomes" id="UP000183275"/>
    </source>
</evidence>
<dbReference type="GO" id="GO:0003700">
    <property type="term" value="F:DNA-binding transcription factor activity"/>
    <property type="evidence" value="ECO:0007669"/>
    <property type="project" value="TreeGrafter"/>
</dbReference>
<name>A0A1I0QVN5_9EURY</name>
<keyword evidence="4" id="KW-0804">Transcription</keyword>
<dbReference type="AlphaFoldDB" id="A0A1I0QVN5"/>
<dbReference type="InterPro" id="IPR001647">
    <property type="entry name" value="HTH_TetR"/>
</dbReference>
<keyword evidence="2" id="KW-0805">Transcription regulation</keyword>
<dbReference type="eggNOG" id="arCOG02646">
    <property type="taxonomic scope" value="Archaea"/>
</dbReference>
<accession>A0A1I0QVN5</accession>
<evidence type="ECO:0000256" key="1">
    <source>
        <dbReference type="ARBA" id="ARBA00022491"/>
    </source>
</evidence>
<dbReference type="RefSeq" id="WP_049991984.1">
    <property type="nucleotide sequence ID" value="NZ_FOIS01000005.1"/>
</dbReference>
<sequence length="198" mass="22082">MDDDAANEILCATHRALCTHGYADLTLKHIAAETDKSKAAIHYYYDSKAALFTAFLGHLYEQYADRIESISGDRPREHLQSLLDELLATGDESPDEGIRTAMVEVRAQAPYDDAIRTQLTRFDEVLAEEIRTILQDGIDDGSFDESVDPELTAEFLTATISGAHTRHVAVGYSMDRVRDATRQYVETRLVAETTKVTP</sequence>
<dbReference type="PANTHER" id="PTHR30055">
    <property type="entry name" value="HTH-TYPE TRANSCRIPTIONAL REGULATOR RUTR"/>
    <property type="match status" value="1"/>
</dbReference>
<evidence type="ECO:0000256" key="3">
    <source>
        <dbReference type="ARBA" id="ARBA00023125"/>
    </source>
</evidence>
<dbReference type="InterPro" id="IPR036271">
    <property type="entry name" value="Tet_transcr_reg_TetR-rel_C_sf"/>
</dbReference>
<dbReference type="GO" id="GO:0000976">
    <property type="term" value="F:transcription cis-regulatory region binding"/>
    <property type="evidence" value="ECO:0007669"/>
    <property type="project" value="TreeGrafter"/>
</dbReference>